<keyword evidence="3" id="KW-0560">Oxidoreductase</keyword>
<dbReference type="RefSeq" id="WP_091518119.1">
    <property type="nucleotide sequence ID" value="NZ_FORF01000002.1"/>
</dbReference>
<dbReference type="PANTHER" id="PTHR43498:SF1">
    <property type="entry name" value="COB--COM HETERODISULFIDE REDUCTASE IRON-SULFUR SUBUNIT A"/>
    <property type="match status" value="1"/>
</dbReference>
<dbReference type="InterPro" id="IPR039650">
    <property type="entry name" value="HdrA-like"/>
</dbReference>
<evidence type="ECO:0000313" key="7">
    <source>
        <dbReference type="Proteomes" id="UP000242763"/>
    </source>
</evidence>
<organism evidence="6 7">
    <name type="scientific">Aquamicrobium aerolatum DSM 21857</name>
    <dbReference type="NCBI Taxonomy" id="1121003"/>
    <lineage>
        <taxon>Bacteria</taxon>
        <taxon>Pseudomonadati</taxon>
        <taxon>Pseudomonadota</taxon>
        <taxon>Alphaproteobacteria</taxon>
        <taxon>Hyphomicrobiales</taxon>
        <taxon>Phyllobacteriaceae</taxon>
        <taxon>Aerobium</taxon>
    </lineage>
</organism>
<dbReference type="GO" id="GO:0046872">
    <property type="term" value="F:metal ion binding"/>
    <property type="evidence" value="ECO:0007669"/>
    <property type="project" value="UniProtKB-KW"/>
</dbReference>
<evidence type="ECO:0000256" key="5">
    <source>
        <dbReference type="ARBA" id="ARBA00023014"/>
    </source>
</evidence>
<dbReference type="GO" id="GO:0051539">
    <property type="term" value="F:4 iron, 4 sulfur cluster binding"/>
    <property type="evidence" value="ECO:0007669"/>
    <property type="project" value="UniProtKB-KW"/>
</dbReference>
<evidence type="ECO:0000256" key="1">
    <source>
        <dbReference type="ARBA" id="ARBA00022485"/>
    </source>
</evidence>
<keyword evidence="1" id="KW-0004">4Fe-4S</keyword>
<keyword evidence="5" id="KW-0411">Iron-sulfur</keyword>
<gene>
    <name evidence="6" type="ORF">SAMN03080618_00474</name>
</gene>
<dbReference type="OrthoDB" id="9777740at2"/>
<dbReference type="Proteomes" id="UP000242763">
    <property type="component" value="Unassembled WGS sequence"/>
</dbReference>
<sequence>MDRAVEKYDVVVVGAGAGGIAAAVGAARTGARTLLIERYGFMGGAATNSQVLAYCGFYACGDTARQMVYGVGQELLQQLKSLGVDIQPIVSKSGYWIIMLDPEATKLAFDRLALQNNVEIALHSRVVSAQVCDNRIRSVTLADHAGLVTVEAGAFVDASGEATLSVLAGVPLTLEGGADAHLQPSSFPVRIGGVPDGVEFDREIMAGLIAQHNETAEMPILRADGGVMSRLPLTDQFWWMAIDLETDGITNKSLSAVETTARELAWRNLEVLRRHPGFERAYLVSTGPQIGVRETRRPLSRADVQEVDVIEGRRYDDGIGRGSWPAEVHEAPGRARFVDIGGDGFFDIRAGALEAAQVDNLRLAGRVIGADSRAYGSVRVMGTAFASGHAAGVSAALASQDGAAEIGLLRKTLLEQGALV</sequence>
<dbReference type="PANTHER" id="PTHR43498">
    <property type="entry name" value="FERREDOXIN:COB-COM HETERODISULFIDE REDUCTASE SUBUNIT A"/>
    <property type="match status" value="1"/>
</dbReference>
<proteinExistence type="predicted"/>
<keyword evidence="2" id="KW-0479">Metal-binding</keyword>
<evidence type="ECO:0000256" key="4">
    <source>
        <dbReference type="ARBA" id="ARBA00023004"/>
    </source>
</evidence>
<dbReference type="Gene3D" id="3.50.50.60">
    <property type="entry name" value="FAD/NAD(P)-binding domain"/>
    <property type="match status" value="1"/>
</dbReference>
<evidence type="ECO:0000256" key="2">
    <source>
        <dbReference type="ARBA" id="ARBA00022723"/>
    </source>
</evidence>
<dbReference type="InterPro" id="IPR036188">
    <property type="entry name" value="FAD/NAD-bd_sf"/>
</dbReference>
<dbReference type="EMBL" id="FORF01000002">
    <property type="protein sequence ID" value="SFI44831.1"/>
    <property type="molecule type" value="Genomic_DNA"/>
</dbReference>
<dbReference type="PRINTS" id="PR00469">
    <property type="entry name" value="PNDRDTASEII"/>
</dbReference>
<dbReference type="STRING" id="1121003.SAMN03080618_00474"/>
<protein>
    <submittedName>
        <fullName evidence="6">FAD dependent oxidoreductase</fullName>
    </submittedName>
</protein>
<evidence type="ECO:0000256" key="3">
    <source>
        <dbReference type="ARBA" id="ARBA00023002"/>
    </source>
</evidence>
<dbReference type="Pfam" id="PF12831">
    <property type="entry name" value="FAD_oxidored"/>
    <property type="match status" value="1"/>
</dbReference>
<name>A0A1I3IA68_9HYPH</name>
<keyword evidence="4" id="KW-0408">Iron</keyword>
<accession>A0A1I3IA68</accession>
<evidence type="ECO:0000313" key="6">
    <source>
        <dbReference type="EMBL" id="SFI44831.1"/>
    </source>
</evidence>
<reference evidence="7" key="1">
    <citation type="submission" date="2016-10" db="EMBL/GenBank/DDBJ databases">
        <authorList>
            <person name="Varghese N."/>
            <person name="Submissions S."/>
        </authorList>
    </citation>
    <scope>NUCLEOTIDE SEQUENCE [LARGE SCALE GENOMIC DNA]</scope>
    <source>
        <strain evidence="7">DSM 21857</strain>
    </source>
</reference>
<dbReference type="SUPFAM" id="SSF51905">
    <property type="entry name" value="FAD/NAD(P)-binding domain"/>
    <property type="match status" value="1"/>
</dbReference>
<dbReference type="AlphaFoldDB" id="A0A1I3IA68"/>
<keyword evidence="7" id="KW-1185">Reference proteome</keyword>
<dbReference type="GO" id="GO:0016491">
    <property type="term" value="F:oxidoreductase activity"/>
    <property type="evidence" value="ECO:0007669"/>
    <property type="project" value="UniProtKB-KW"/>
</dbReference>